<dbReference type="PANTHER" id="PTHR43811">
    <property type="entry name" value="FKBP-TYPE PEPTIDYL-PROLYL CIS-TRANS ISOMERASE FKPA"/>
    <property type="match status" value="1"/>
</dbReference>
<evidence type="ECO:0000313" key="10">
    <source>
        <dbReference type="EMBL" id="MBZ5739870.1"/>
    </source>
</evidence>
<evidence type="ECO:0000256" key="4">
    <source>
        <dbReference type="ARBA" id="ARBA00023235"/>
    </source>
</evidence>
<proteinExistence type="inferred from homology"/>
<comment type="catalytic activity">
    <reaction evidence="1 5 6">
        <text>[protein]-peptidylproline (omega=180) = [protein]-peptidylproline (omega=0)</text>
        <dbReference type="Rhea" id="RHEA:16237"/>
        <dbReference type="Rhea" id="RHEA-COMP:10747"/>
        <dbReference type="Rhea" id="RHEA-COMP:10748"/>
        <dbReference type="ChEBI" id="CHEBI:83833"/>
        <dbReference type="ChEBI" id="CHEBI:83834"/>
        <dbReference type="EC" id="5.2.1.8"/>
    </reaction>
</comment>
<protein>
    <recommendedName>
        <fullName evidence="6">Peptidyl-prolyl cis-trans isomerase</fullName>
        <ecNumber evidence="6">5.2.1.8</ecNumber>
    </recommendedName>
</protein>
<comment type="caution">
    <text evidence="10">The sequence shown here is derived from an EMBL/GenBank/DDBJ whole genome shotgun (WGS) entry which is preliminary data.</text>
</comment>
<keyword evidence="4 5" id="KW-0413">Isomerase</keyword>
<organism evidence="10 11">
    <name type="scientific">Nocardioides mangrovi</name>
    <dbReference type="NCBI Taxonomy" id="2874580"/>
    <lineage>
        <taxon>Bacteria</taxon>
        <taxon>Bacillati</taxon>
        <taxon>Actinomycetota</taxon>
        <taxon>Actinomycetes</taxon>
        <taxon>Propionibacteriales</taxon>
        <taxon>Nocardioidaceae</taxon>
        <taxon>Nocardioides</taxon>
    </lineage>
</organism>
<dbReference type="PROSITE" id="PS50059">
    <property type="entry name" value="FKBP_PPIASE"/>
    <property type="match status" value="1"/>
</dbReference>
<keyword evidence="8" id="KW-0732">Signal</keyword>
<evidence type="ECO:0000256" key="3">
    <source>
        <dbReference type="ARBA" id="ARBA00023110"/>
    </source>
</evidence>
<evidence type="ECO:0000256" key="2">
    <source>
        <dbReference type="ARBA" id="ARBA00006577"/>
    </source>
</evidence>
<evidence type="ECO:0000256" key="5">
    <source>
        <dbReference type="PROSITE-ProRule" id="PRU00277"/>
    </source>
</evidence>
<name>A0ABS7UFT9_9ACTN</name>
<evidence type="ECO:0000256" key="6">
    <source>
        <dbReference type="RuleBase" id="RU003915"/>
    </source>
</evidence>
<dbReference type="Pfam" id="PF00254">
    <property type="entry name" value="FKBP_C"/>
    <property type="match status" value="1"/>
</dbReference>
<feature type="region of interest" description="Disordered" evidence="7">
    <location>
        <begin position="26"/>
        <end position="62"/>
    </location>
</feature>
<feature type="domain" description="PPIase FKBP-type" evidence="9">
    <location>
        <begin position="228"/>
        <end position="313"/>
    </location>
</feature>
<evidence type="ECO:0000256" key="7">
    <source>
        <dbReference type="SAM" id="MobiDB-lite"/>
    </source>
</evidence>
<dbReference type="InterPro" id="IPR001179">
    <property type="entry name" value="PPIase_FKBP_dom"/>
</dbReference>
<dbReference type="Gene3D" id="3.10.50.40">
    <property type="match status" value="2"/>
</dbReference>
<dbReference type="PANTHER" id="PTHR43811:SF19">
    <property type="entry name" value="39 KDA FK506-BINDING NUCLEAR PROTEIN"/>
    <property type="match status" value="1"/>
</dbReference>
<evidence type="ECO:0000256" key="1">
    <source>
        <dbReference type="ARBA" id="ARBA00000971"/>
    </source>
</evidence>
<gene>
    <name evidence="10" type="ORF">K8U61_16975</name>
</gene>
<keyword evidence="3 5" id="KW-0697">Rotamase</keyword>
<dbReference type="Proteomes" id="UP000780875">
    <property type="component" value="Unassembled WGS sequence"/>
</dbReference>
<dbReference type="SUPFAM" id="SSF54534">
    <property type="entry name" value="FKBP-like"/>
    <property type="match status" value="2"/>
</dbReference>
<dbReference type="InterPro" id="IPR046357">
    <property type="entry name" value="PPIase_dom_sf"/>
</dbReference>
<dbReference type="EMBL" id="JAIQZJ010000011">
    <property type="protein sequence ID" value="MBZ5739870.1"/>
    <property type="molecule type" value="Genomic_DNA"/>
</dbReference>
<accession>A0ABS7UFT9</accession>
<comment type="similarity">
    <text evidence="2 6">Belongs to the FKBP-type PPIase family.</text>
</comment>
<feature type="compositionally biased region" description="Basic and acidic residues" evidence="7">
    <location>
        <begin position="50"/>
        <end position="62"/>
    </location>
</feature>
<feature type="chain" id="PRO_5046544981" description="Peptidyl-prolyl cis-trans isomerase" evidence="8">
    <location>
        <begin position="24"/>
        <end position="313"/>
    </location>
</feature>
<reference evidence="10 11" key="1">
    <citation type="submission" date="2021-09" db="EMBL/GenBank/DDBJ databases">
        <title>Whole genome sequence of Nocardioides sp. GBK3QG-3.</title>
        <authorList>
            <person name="Tuo L."/>
        </authorList>
    </citation>
    <scope>NUCLEOTIDE SEQUENCE [LARGE SCALE GENOMIC DNA]</scope>
    <source>
        <strain evidence="10 11">GBK3QG-3</strain>
    </source>
</reference>
<dbReference type="EC" id="5.2.1.8" evidence="6"/>
<feature type="signal peptide" evidence="8">
    <location>
        <begin position="1"/>
        <end position="23"/>
    </location>
</feature>
<sequence>MSRRLRRLPIALLPLVLASTLVACGSDDGSSSDGSSSADALHGITISGDTGKEPEVKWDGDLDTDKTETTVIDAGDGDEIKDGDQIQAYLWIGNGSTQKKAYSDYDNGQPETVTASDDLSAVFKDAVLGQTIGSRVAVTTTAADAFGDSGNTSLGIGNKDTVLIIVDLMEQYQPPTPKEVPQAQMPKIIEKGDTVTGLDFSGVDKPKADGDLLRSVVKEGNGAKVTTDSTVKVNYLGSVYGAKKPFDESYSQKPISFGLSSVVKGWTYGLDGLKVGSRVLLQIPPDLGYGSQEQSGIPANSTLYFVVDIISAK</sequence>
<dbReference type="RefSeq" id="WP_224124232.1">
    <property type="nucleotide sequence ID" value="NZ_JAIQZJ010000011.1"/>
</dbReference>
<evidence type="ECO:0000313" key="11">
    <source>
        <dbReference type="Proteomes" id="UP000780875"/>
    </source>
</evidence>
<dbReference type="GO" id="GO:0003755">
    <property type="term" value="F:peptidyl-prolyl cis-trans isomerase activity"/>
    <property type="evidence" value="ECO:0007669"/>
    <property type="project" value="UniProtKB-EC"/>
</dbReference>
<dbReference type="PROSITE" id="PS51257">
    <property type="entry name" value="PROKAR_LIPOPROTEIN"/>
    <property type="match status" value="1"/>
</dbReference>
<feature type="compositionally biased region" description="Low complexity" evidence="7">
    <location>
        <begin position="26"/>
        <end position="37"/>
    </location>
</feature>
<evidence type="ECO:0000259" key="9">
    <source>
        <dbReference type="PROSITE" id="PS50059"/>
    </source>
</evidence>
<evidence type="ECO:0000256" key="8">
    <source>
        <dbReference type="SAM" id="SignalP"/>
    </source>
</evidence>
<keyword evidence="11" id="KW-1185">Reference proteome</keyword>